<evidence type="ECO:0000313" key="3">
    <source>
        <dbReference type="Proteomes" id="UP001607302"/>
    </source>
</evidence>
<protein>
    <recommendedName>
        <fullName evidence="4">28S ribosomal protein S28, mitochondrial</fullName>
    </recommendedName>
</protein>
<sequence>RQRDTRIVFSSIESNITYKTYFKETKFHLLLQTMQRIEILWKQLRLIDAFRTKRTSIKLFSTEKPPDDNIKKIENVDTEIKEIKSHEATENKSSSEKVKNDSDESIENLSSISISNIESNRIKSDEDLAQPKVKLSGFAETFKKFSQIDESKEPEELLTFASLLRRSEFMNLGDPEGKRVVGKIFKTVNNDLYIDFGWKFHCVCHRPLKNGEFYVRGSLVILKIKDLELSKRFLGSTMDTTILEADCILLGLLHSPLKRINTQSKISRVQ</sequence>
<name>A0ABD2BEC0_VESSQ</name>
<dbReference type="PANTHER" id="PTHR13447">
    <property type="entry name" value="MITOCHONDRIAL 28S RIBOSOMAL PROTEIN S28"/>
    <property type="match status" value="1"/>
</dbReference>
<gene>
    <name evidence="2" type="ORF">V1478_005494</name>
</gene>
<evidence type="ECO:0000256" key="1">
    <source>
        <dbReference type="SAM" id="MobiDB-lite"/>
    </source>
</evidence>
<dbReference type="Pfam" id="PF10246">
    <property type="entry name" value="MRP-S35"/>
    <property type="match status" value="1"/>
</dbReference>
<dbReference type="EMBL" id="JAUDFV010000110">
    <property type="protein sequence ID" value="KAL2731081.1"/>
    <property type="molecule type" value="Genomic_DNA"/>
</dbReference>
<dbReference type="AlphaFoldDB" id="A0ABD2BEC0"/>
<keyword evidence="3" id="KW-1185">Reference proteome</keyword>
<dbReference type="PANTHER" id="PTHR13447:SF2">
    <property type="entry name" value="SMALL RIBOSOMAL SUBUNIT PROTEIN BS1M"/>
    <property type="match status" value="1"/>
</dbReference>
<dbReference type="InterPro" id="IPR019375">
    <property type="entry name" value="Ribosomal_bS1m"/>
</dbReference>
<comment type="caution">
    <text evidence="2">The sequence shown here is derived from an EMBL/GenBank/DDBJ whole genome shotgun (WGS) entry which is preliminary data.</text>
</comment>
<organism evidence="2 3">
    <name type="scientific">Vespula squamosa</name>
    <name type="common">Southern yellow jacket</name>
    <name type="synonym">Wasp</name>
    <dbReference type="NCBI Taxonomy" id="30214"/>
    <lineage>
        <taxon>Eukaryota</taxon>
        <taxon>Metazoa</taxon>
        <taxon>Ecdysozoa</taxon>
        <taxon>Arthropoda</taxon>
        <taxon>Hexapoda</taxon>
        <taxon>Insecta</taxon>
        <taxon>Pterygota</taxon>
        <taxon>Neoptera</taxon>
        <taxon>Endopterygota</taxon>
        <taxon>Hymenoptera</taxon>
        <taxon>Apocrita</taxon>
        <taxon>Aculeata</taxon>
        <taxon>Vespoidea</taxon>
        <taxon>Vespidae</taxon>
        <taxon>Vespinae</taxon>
        <taxon>Vespula</taxon>
    </lineage>
</organism>
<dbReference type="Proteomes" id="UP001607302">
    <property type="component" value="Unassembled WGS sequence"/>
</dbReference>
<evidence type="ECO:0000313" key="2">
    <source>
        <dbReference type="EMBL" id="KAL2731081.1"/>
    </source>
</evidence>
<evidence type="ECO:0008006" key="4">
    <source>
        <dbReference type="Google" id="ProtNLM"/>
    </source>
</evidence>
<feature type="region of interest" description="Disordered" evidence="1">
    <location>
        <begin position="85"/>
        <end position="104"/>
    </location>
</feature>
<proteinExistence type="predicted"/>
<reference evidence="2 3" key="1">
    <citation type="journal article" date="2024" name="Ann. Entomol. Soc. Am.">
        <title>Genomic analyses of the southern and eastern yellowjacket wasps (Hymenoptera: Vespidae) reveal evolutionary signatures of social life.</title>
        <authorList>
            <person name="Catto M.A."/>
            <person name="Caine P.B."/>
            <person name="Orr S.E."/>
            <person name="Hunt B.G."/>
            <person name="Goodisman M.A.D."/>
        </authorList>
    </citation>
    <scope>NUCLEOTIDE SEQUENCE [LARGE SCALE GENOMIC DNA]</scope>
    <source>
        <strain evidence="2">233</strain>
        <tissue evidence="2">Head and thorax</tissue>
    </source>
</reference>
<feature type="compositionally biased region" description="Basic and acidic residues" evidence="1">
    <location>
        <begin position="85"/>
        <end position="102"/>
    </location>
</feature>
<feature type="non-terminal residue" evidence="2">
    <location>
        <position position="1"/>
    </location>
</feature>
<accession>A0ABD2BEC0</accession>